<gene>
    <name evidence="1" type="ORF">MBCUT_17600</name>
</gene>
<dbReference type="STRING" id="47311.MBCUT_17600"/>
<evidence type="ECO:0000313" key="1">
    <source>
        <dbReference type="EMBL" id="KZX15050.1"/>
    </source>
</evidence>
<dbReference type="AlphaFoldDB" id="A0A166CZV4"/>
<organism evidence="1 2">
    <name type="scientific">Methanobrevibacter cuticularis</name>
    <dbReference type="NCBI Taxonomy" id="47311"/>
    <lineage>
        <taxon>Archaea</taxon>
        <taxon>Methanobacteriati</taxon>
        <taxon>Methanobacteriota</taxon>
        <taxon>Methanomada group</taxon>
        <taxon>Methanobacteria</taxon>
        <taxon>Methanobacteriales</taxon>
        <taxon>Methanobacteriaceae</taxon>
        <taxon>Methanobrevibacter</taxon>
    </lineage>
</organism>
<name>A0A166CZV4_9EURY</name>
<dbReference type="PATRIC" id="fig|47311.3.peg.1911"/>
<proteinExistence type="predicted"/>
<keyword evidence="2" id="KW-1185">Reference proteome</keyword>
<dbReference type="PANTHER" id="PTHR41317">
    <property type="entry name" value="PD-(D_E)XK NUCLEASE FAMILY TRANSPOSASE"/>
    <property type="match status" value="1"/>
</dbReference>
<accession>A0A166CZV4</accession>
<reference evidence="1 2" key="1">
    <citation type="submission" date="2016-04" db="EMBL/GenBank/DDBJ databases">
        <title>Genome sequence of Methanobrevibacter cuticularis DSM 11139.</title>
        <authorList>
            <person name="Poehlein A."/>
            <person name="Seedorf H."/>
            <person name="Daniel R."/>
        </authorList>
    </citation>
    <scope>NUCLEOTIDE SEQUENCE [LARGE SCALE GENOMIC DNA]</scope>
    <source>
        <strain evidence="1 2">DSM 11139</strain>
    </source>
</reference>
<dbReference type="NCBIfam" id="TIGR01784">
    <property type="entry name" value="T_den_put_tspse"/>
    <property type="match status" value="1"/>
</dbReference>
<dbReference type="Proteomes" id="UP000077275">
    <property type="component" value="Unassembled WGS sequence"/>
</dbReference>
<comment type="caution">
    <text evidence="1">The sequence shown here is derived from an EMBL/GenBank/DDBJ whole genome shotgun (WGS) entry which is preliminary data.</text>
</comment>
<sequence>MLIAIFMRELDPLNDFAFLKCMGENGDEEQLLSFINAILENRNKIIIENRIQNISMAEILDNVDINENTKLSAEKLKDKYCILDIRSKTDNKEIIIEAQRQNTGEMIKRSLFYACNIYRRLIKEGQNYQKLPEVIAINLIDYKMKNNDNIHTFYRLIDIPSIKTCTPKFLEGIEIHFISMQNFKKIKNKNINNFLHQWLIYFDKNTTPKLLNKVIKMNKTIGKTQKKLDLISMNDEDYRMYEMREMAHYDEITLKHTATQKGIEIGRKEGMEKGIEKEKIEIANNMKKANLPLKEINKFTKLPIEKIEKL</sequence>
<dbReference type="InterPro" id="IPR010106">
    <property type="entry name" value="RpnA"/>
</dbReference>
<dbReference type="PANTHER" id="PTHR41317:SF1">
    <property type="entry name" value="PD-(D_E)XK NUCLEASE FAMILY TRANSPOSASE"/>
    <property type="match status" value="1"/>
</dbReference>
<dbReference type="Pfam" id="PF12784">
    <property type="entry name" value="PDDEXK_2"/>
    <property type="match status" value="1"/>
</dbReference>
<protein>
    <submittedName>
        <fullName evidence="1">PD-(D/E)XK nuclease family transposase</fullName>
    </submittedName>
</protein>
<evidence type="ECO:0000313" key="2">
    <source>
        <dbReference type="Proteomes" id="UP000077275"/>
    </source>
</evidence>
<dbReference type="EMBL" id="LWMW01000134">
    <property type="protein sequence ID" value="KZX15050.1"/>
    <property type="molecule type" value="Genomic_DNA"/>
</dbReference>